<keyword evidence="2" id="KW-1185">Reference proteome</keyword>
<gene>
    <name evidence="1" type="ORF">K9S39_31140</name>
</gene>
<evidence type="ECO:0000313" key="1">
    <source>
        <dbReference type="EMBL" id="UQA95730.1"/>
    </source>
</evidence>
<name>A0ABY4MDG8_9ACTN</name>
<proteinExistence type="predicted"/>
<accession>A0ABY4MDG8</accession>
<dbReference type="RefSeq" id="WP_248866643.1">
    <property type="nucleotide sequence ID" value="NZ_CP086322.1"/>
</dbReference>
<dbReference type="Proteomes" id="UP000830115">
    <property type="component" value="Chromosome"/>
</dbReference>
<reference evidence="1" key="1">
    <citation type="submission" date="2021-10" db="EMBL/GenBank/DDBJ databases">
        <title>Streptomyces nigrumlapis sp.nov.,an antimicrobial producing actinobacterium isolated from Black Gobi rocks.</title>
        <authorList>
            <person name="Wen Y."/>
            <person name="Zhang W."/>
            <person name="Liu X.G."/>
        </authorList>
    </citation>
    <scope>NUCLEOTIDE SEQUENCE</scope>
    <source>
        <strain evidence="1">ST13-2-2</strain>
    </source>
</reference>
<sequence length="79" mass="8767">MRDLPRDQRPIDDVAWLRVASNEESDRYCAVLNQAMADIDDGADLATAPWSAADPVRLAAEIEALAGARRLNTFRKDPK</sequence>
<dbReference type="EMBL" id="CP086322">
    <property type="protein sequence ID" value="UQA95730.1"/>
    <property type="molecule type" value="Genomic_DNA"/>
</dbReference>
<organism evidence="1 2">
    <name type="scientific">Streptomyces halobius</name>
    <dbReference type="NCBI Taxonomy" id="2879846"/>
    <lineage>
        <taxon>Bacteria</taxon>
        <taxon>Bacillati</taxon>
        <taxon>Actinomycetota</taxon>
        <taxon>Actinomycetes</taxon>
        <taxon>Kitasatosporales</taxon>
        <taxon>Streptomycetaceae</taxon>
        <taxon>Streptomyces</taxon>
    </lineage>
</organism>
<protein>
    <submittedName>
        <fullName evidence="1">Uncharacterized protein</fullName>
    </submittedName>
</protein>
<evidence type="ECO:0000313" key="2">
    <source>
        <dbReference type="Proteomes" id="UP000830115"/>
    </source>
</evidence>